<reference evidence="2 3" key="1">
    <citation type="submission" date="2020-08" db="EMBL/GenBank/DDBJ databases">
        <title>Sequencing the genomes of 1000 actinobacteria strains.</title>
        <authorList>
            <person name="Klenk H.-P."/>
        </authorList>
    </citation>
    <scope>NUCLEOTIDE SEQUENCE [LARGE SCALE GENOMIC DNA]</scope>
    <source>
        <strain evidence="2 3">DSM 45582</strain>
    </source>
</reference>
<dbReference type="EMBL" id="JACHIV010000001">
    <property type="protein sequence ID" value="MBB5069035.1"/>
    <property type="molecule type" value="Genomic_DNA"/>
</dbReference>
<evidence type="ECO:0000313" key="3">
    <source>
        <dbReference type="Proteomes" id="UP000580474"/>
    </source>
</evidence>
<comment type="caution">
    <text evidence="2">The sequence shown here is derived from an EMBL/GenBank/DDBJ whole genome shotgun (WGS) entry which is preliminary data.</text>
</comment>
<dbReference type="Proteomes" id="UP000580474">
    <property type="component" value="Unassembled WGS sequence"/>
</dbReference>
<sequence length="44" mass="5019">MRHSTNSPLAKLRRLKDLATSRLNAHRDPLLHTGPRTPPDPHSR</sequence>
<evidence type="ECO:0000313" key="2">
    <source>
        <dbReference type="EMBL" id="MBB5069035.1"/>
    </source>
</evidence>
<proteinExistence type="predicted"/>
<feature type="region of interest" description="Disordered" evidence="1">
    <location>
        <begin position="1"/>
        <end position="44"/>
    </location>
</feature>
<accession>A0A840NG27</accession>
<name>A0A840NG27_9PSEU</name>
<dbReference type="RefSeq" id="WP_281398310.1">
    <property type="nucleotide sequence ID" value="NZ_JACHIV010000001.1"/>
</dbReference>
<evidence type="ECO:0000256" key="1">
    <source>
        <dbReference type="SAM" id="MobiDB-lite"/>
    </source>
</evidence>
<organism evidence="2 3">
    <name type="scientific">Saccharopolyspora gloriosae</name>
    <dbReference type="NCBI Taxonomy" id="455344"/>
    <lineage>
        <taxon>Bacteria</taxon>
        <taxon>Bacillati</taxon>
        <taxon>Actinomycetota</taxon>
        <taxon>Actinomycetes</taxon>
        <taxon>Pseudonocardiales</taxon>
        <taxon>Pseudonocardiaceae</taxon>
        <taxon>Saccharopolyspora</taxon>
    </lineage>
</organism>
<protein>
    <submittedName>
        <fullName evidence="2">Uncharacterized protein</fullName>
    </submittedName>
</protein>
<feature type="compositionally biased region" description="Basic and acidic residues" evidence="1">
    <location>
        <begin position="15"/>
        <end position="30"/>
    </location>
</feature>
<dbReference type="AlphaFoldDB" id="A0A840NG27"/>
<keyword evidence="3" id="KW-1185">Reference proteome</keyword>
<gene>
    <name evidence="2" type="ORF">BJ969_002123</name>
</gene>